<proteinExistence type="predicted"/>
<reference evidence="3 4" key="1">
    <citation type="journal article" date="2016" name="Nat. Commun.">
        <title>Extremotolerant tardigrade genome and improved radiotolerance of human cultured cells by tardigrade-unique protein.</title>
        <authorList>
            <person name="Hashimoto T."/>
            <person name="Horikawa D.D."/>
            <person name="Saito Y."/>
            <person name="Kuwahara H."/>
            <person name="Kozuka-Hata H."/>
            <person name="Shin-I T."/>
            <person name="Minakuchi Y."/>
            <person name="Ohishi K."/>
            <person name="Motoyama A."/>
            <person name="Aizu T."/>
            <person name="Enomoto A."/>
            <person name="Kondo K."/>
            <person name="Tanaka S."/>
            <person name="Hara Y."/>
            <person name="Koshikawa S."/>
            <person name="Sagara H."/>
            <person name="Miura T."/>
            <person name="Yokobori S."/>
            <person name="Miyagawa K."/>
            <person name="Suzuki Y."/>
            <person name="Kubo T."/>
            <person name="Oyama M."/>
            <person name="Kohara Y."/>
            <person name="Fujiyama A."/>
            <person name="Arakawa K."/>
            <person name="Katayama T."/>
            <person name="Toyoda A."/>
            <person name="Kunieda T."/>
        </authorList>
    </citation>
    <scope>NUCLEOTIDE SEQUENCE [LARGE SCALE GENOMIC DNA]</scope>
    <source>
        <strain evidence="3 4">YOKOZUNA-1</strain>
    </source>
</reference>
<name>A0A1D1UTN4_RAMVA</name>
<evidence type="ECO:0000313" key="3">
    <source>
        <dbReference type="EMBL" id="GAU91870.1"/>
    </source>
</evidence>
<evidence type="ECO:0008006" key="5">
    <source>
        <dbReference type="Google" id="ProtNLM"/>
    </source>
</evidence>
<keyword evidence="2" id="KW-0732">Signal</keyword>
<keyword evidence="1" id="KW-0812">Transmembrane</keyword>
<sequence>MSAEMIMRIMCPVFGYVFVLLLTLIPTSFGEPFVKSDTNTTGALSDVSKPRLHFLIVIAYFIHFVLPAIDVAINDARSFYPKIDFTYTAISNPDDPSCERFEGLAGYYLANYYYTFEKAPEVYVVVFATGRFTEADRCRTIYFWNPLFGVQRSYGGNANDKTRTDLVELPLQYAAMA</sequence>
<gene>
    <name evidence="3" type="primary">RvY_04047-1</name>
    <name evidence="3" type="synonym">RvY_04047.1</name>
    <name evidence="3" type="ORF">RvY_04047</name>
</gene>
<evidence type="ECO:0000256" key="2">
    <source>
        <dbReference type="SAM" id="SignalP"/>
    </source>
</evidence>
<dbReference type="Proteomes" id="UP000186922">
    <property type="component" value="Unassembled WGS sequence"/>
</dbReference>
<dbReference type="EMBL" id="BDGG01000002">
    <property type="protein sequence ID" value="GAU91870.1"/>
    <property type="molecule type" value="Genomic_DNA"/>
</dbReference>
<feature type="signal peptide" evidence="2">
    <location>
        <begin position="1"/>
        <end position="30"/>
    </location>
</feature>
<keyword evidence="1" id="KW-1133">Transmembrane helix</keyword>
<organism evidence="3 4">
    <name type="scientific">Ramazzottius varieornatus</name>
    <name type="common">Water bear</name>
    <name type="synonym">Tardigrade</name>
    <dbReference type="NCBI Taxonomy" id="947166"/>
    <lineage>
        <taxon>Eukaryota</taxon>
        <taxon>Metazoa</taxon>
        <taxon>Ecdysozoa</taxon>
        <taxon>Tardigrada</taxon>
        <taxon>Eutardigrada</taxon>
        <taxon>Parachela</taxon>
        <taxon>Hypsibioidea</taxon>
        <taxon>Ramazzottiidae</taxon>
        <taxon>Ramazzottius</taxon>
    </lineage>
</organism>
<feature type="transmembrane region" description="Helical" evidence="1">
    <location>
        <begin position="54"/>
        <end position="73"/>
    </location>
</feature>
<keyword evidence="1" id="KW-0472">Membrane</keyword>
<feature type="chain" id="PRO_5008897611" description="Receptor ligand binding region domain-containing protein" evidence="2">
    <location>
        <begin position="31"/>
        <end position="177"/>
    </location>
</feature>
<dbReference type="AlphaFoldDB" id="A0A1D1UTN4"/>
<evidence type="ECO:0000313" key="4">
    <source>
        <dbReference type="Proteomes" id="UP000186922"/>
    </source>
</evidence>
<protein>
    <recommendedName>
        <fullName evidence="5">Receptor ligand binding region domain-containing protein</fullName>
    </recommendedName>
</protein>
<evidence type="ECO:0000256" key="1">
    <source>
        <dbReference type="SAM" id="Phobius"/>
    </source>
</evidence>
<keyword evidence="4" id="KW-1185">Reference proteome</keyword>
<comment type="caution">
    <text evidence="3">The sequence shown here is derived from an EMBL/GenBank/DDBJ whole genome shotgun (WGS) entry which is preliminary data.</text>
</comment>
<accession>A0A1D1UTN4</accession>